<dbReference type="EMBL" id="SRPO01000289">
    <property type="protein sequence ID" value="KAG5934772.1"/>
    <property type="molecule type" value="Genomic_DNA"/>
</dbReference>
<evidence type="ECO:0000313" key="3">
    <source>
        <dbReference type="Proteomes" id="UP000706124"/>
    </source>
</evidence>
<keyword evidence="3" id="KW-1185">Reference proteome</keyword>
<feature type="chain" id="PRO_5040264780" evidence="1">
    <location>
        <begin position="19"/>
        <end position="96"/>
    </location>
</feature>
<accession>A0A9P7M9N7</accession>
<sequence>MQFLTLLFASASVAFAAAAAPPPPATSSPTSVVPGPQGLPNWCDHGVESDGTCEKKGLSTYCCSRDQRGEFNIWRDVKPMPEGPVLCKDFGLTYCA</sequence>
<organism evidence="2 3">
    <name type="scientific">Claviceps pazoutovae</name>
    <dbReference type="NCBI Taxonomy" id="1649127"/>
    <lineage>
        <taxon>Eukaryota</taxon>
        <taxon>Fungi</taxon>
        <taxon>Dikarya</taxon>
        <taxon>Ascomycota</taxon>
        <taxon>Pezizomycotina</taxon>
        <taxon>Sordariomycetes</taxon>
        <taxon>Hypocreomycetidae</taxon>
        <taxon>Hypocreales</taxon>
        <taxon>Clavicipitaceae</taxon>
        <taxon>Claviceps</taxon>
    </lineage>
</organism>
<protein>
    <submittedName>
        <fullName evidence="2">Uncharacterized protein</fullName>
    </submittedName>
</protein>
<reference evidence="2 3" key="1">
    <citation type="journal article" date="2020" name="bioRxiv">
        <title>Whole genome comparisons of ergot fungi reveals the divergence and evolution of species within the genus Claviceps are the result of varying mechanisms driving genome evolution and host range expansion.</title>
        <authorList>
            <person name="Wyka S.A."/>
            <person name="Mondo S.J."/>
            <person name="Liu M."/>
            <person name="Dettman J."/>
            <person name="Nalam V."/>
            <person name="Broders K.D."/>
        </authorList>
    </citation>
    <scope>NUCLEOTIDE SEQUENCE [LARGE SCALE GENOMIC DNA]</scope>
    <source>
        <strain evidence="2 3">CCC 1485</strain>
    </source>
</reference>
<feature type="signal peptide" evidence="1">
    <location>
        <begin position="1"/>
        <end position="18"/>
    </location>
</feature>
<dbReference type="AlphaFoldDB" id="A0A9P7M9N7"/>
<dbReference type="Proteomes" id="UP000706124">
    <property type="component" value="Unassembled WGS sequence"/>
</dbReference>
<comment type="caution">
    <text evidence="2">The sequence shown here is derived from an EMBL/GenBank/DDBJ whole genome shotgun (WGS) entry which is preliminary data.</text>
</comment>
<name>A0A9P7M9N7_9HYPO</name>
<evidence type="ECO:0000256" key="1">
    <source>
        <dbReference type="SAM" id="SignalP"/>
    </source>
</evidence>
<keyword evidence="1" id="KW-0732">Signal</keyword>
<gene>
    <name evidence="2" type="ORF">E4U60_003560</name>
</gene>
<proteinExistence type="predicted"/>
<evidence type="ECO:0000313" key="2">
    <source>
        <dbReference type="EMBL" id="KAG5934772.1"/>
    </source>
</evidence>
<dbReference type="OrthoDB" id="4953885at2759"/>